<keyword evidence="5 14" id="KW-0349">Heme</keyword>
<name>A0A2S3IPQ7_9POAL</name>
<reference evidence="16" key="1">
    <citation type="submission" date="2018-04" db="EMBL/GenBank/DDBJ databases">
        <title>WGS assembly of Panicum hallii.</title>
        <authorList>
            <person name="Lovell J."/>
            <person name="Jenkins J."/>
            <person name="Lowry D."/>
            <person name="Mamidi S."/>
            <person name="Sreedasyam A."/>
            <person name="Weng X."/>
            <person name="Barry K."/>
            <person name="Bonette J."/>
            <person name="Campitelli B."/>
            <person name="Daum C."/>
            <person name="Gordon S."/>
            <person name="Gould B."/>
            <person name="Lipzen A."/>
            <person name="Macqueen A."/>
            <person name="Palacio-Mejia J."/>
            <person name="Plott C."/>
            <person name="Shakirov E."/>
            <person name="Shu S."/>
            <person name="Yoshinaga Y."/>
            <person name="Zane M."/>
            <person name="Rokhsar D."/>
            <person name="Grimwood J."/>
            <person name="Schmutz J."/>
            <person name="Juenger T."/>
        </authorList>
    </citation>
    <scope>NUCLEOTIDE SEQUENCE [LARGE SCALE GENOMIC DNA]</scope>
    <source>
        <strain evidence="16">FIL2</strain>
    </source>
</reference>
<evidence type="ECO:0000256" key="8">
    <source>
        <dbReference type="ARBA" id="ARBA00022989"/>
    </source>
</evidence>
<evidence type="ECO:0000256" key="3">
    <source>
        <dbReference type="ARBA" id="ARBA00004972"/>
    </source>
</evidence>
<dbReference type="GO" id="GO:0010268">
    <property type="term" value="P:brassinosteroid homeostasis"/>
    <property type="evidence" value="ECO:0007669"/>
    <property type="project" value="TreeGrafter"/>
</dbReference>
<dbReference type="GO" id="GO:0016020">
    <property type="term" value="C:membrane"/>
    <property type="evidence" value="ECO:0007669"/>
    <property type="project" value="UniProtKB-SubCell"/>
</dbReference>
<protein>
    <recommendedName>
        <fullName evidence="17">Cytochrome P450</fullName>
    </recommendedName>
</protein>
<evidence type="ECO:0000256" key="5">
    <source>
        <dbReference type="ARBA" id="ARBA00022617"/>
    </source>
</evidence>
<evidence type="ECO:0000256" key="10">
    <source>
        <dbReference type="ARBA" id="ARBA00023004"/>
    </source>
</evidence>
<evidence type="ECO:0000256" key="11">
    <source>
        <dbReference type="ARBA" id="ARBA00023033"/>
    </source>
</evidence>
<evidence type="ECO:0000256" key="14">
    <source>
        <dbReference type="PIRSR" id="PIRSR602401-1"/>
    </source>
</evidence>
<comment type="similarity">
    <text evidence="4 15">Belongs to the cytochrome P450 family.</text>
</comment>
<evidence type="ECO:0008006" key="17">
    <source>
        <dbReference type="Google" id="ProtNLM"/>
    </source>
</evidence>
<keyword evidence="8" id="KW-1133">Transmembrane helix</keyword>
<evidence type="ECO:0000256" key="9">
    <source>
        <dbReference type="ARBA" id="ARBA00023002"/>
    </source>
</evidence>
<keyword evidence="12" id="KW-0472">Membrane</keyword>
<dbReference type="SUPFAM" id="SSF48264">
    <property type="entry name" value="Cytochrome P450"/>
    <property type="match status" value="1"/>
</dbReference>
<comment type="pathway">
    <text evidence="13">Plant hormone biosynthesis; brassinosteroid biosynthesis.</text>
</comment>
<evidence type="ECO:0000256" key="15">
    <source>
        <dbReference type="RuleBase" id="RU000461"/>
    </source>
</evidence>
<dbReference type="InterPro" id="IPR002401">
    <property type="entry name" value="Cyt_P450_E_grp-I"/>
</dbReference>
<keyword evidence="10 14" id="KW-0408">Iron</keyword>
<dbReference type="PRINTS" id="PR00385">
    <property type="entry name" value="P450"/>
</dbReference>
<dbReference type="InterPro" id="IPR036396">
    <property type="entry name" value="Cyt_P450_sf"/>
</dbReference>
<dbReference type="GO" id="GO:0004497">
    <property type="term" value="F:monooxygenase activity"/>
    <property type="evidence" value="ECO:0007669"/>
    <property type="project" value="UniProtKB-KW"/>
</dbReference>
<keyword evidence="6" id="KW-0812">Transmembrane</keyword>
<dbReference type="InterPro" id="IPR001128">
    <property type="entry name" value="Cyt_P450"/>
</dbReference>
<dbReference type="Pfam" id="PF00067">
    <property type="entry name" value="p450"/>
    <property type="match status" value="1"/>
</dbReference>
<evidence type="ECO:0000256" key="12">
    <source>
        <dbReference type="ARBA" id="ARBA00023136"/>
    </source>
</evidence>
<dbReference type="GO" id="GO:0016125">
    <property type="term" value="P:sterol metabolic process"/>
    <property type="evidence" value="ECO:0007669"/>
    <property type="project" value="TreeGrafter"/>
</dbReference>
<proteinExistence type="inferred from homology"/>
<organism evidence="16">
    <name type="scientific">Panicum hallii</name>
    <dbReference type="NCBI Taxonomy" id="206008"/>
    <lineage>
        <taxon>Eukaryota</taxon>
        <taxon>Viridiplantae</taxon>
        <taxon>Streptophyta</taxon>
        <taxon>Embryophyta</taxon>
        <taxon>Tracheophyta</taxon>
        <taxon>Spermatophyta</taxon>
        <taxon>Magnoliopsida</taxon>
        <taxon>Liliopsida</taxon>
        <taxon>Poales</taxon>
        <taxon>Poaceae</taxon>
        <taxon>PACMAD clade</taxon>
        <taxon>Panicoideae</taxon>
        <taxon>Panicodae</taxon>
        <taxon>Paniceae</taxon>
        <taxon>Panicinae</taxon>
        <taxon>Panicum</taxon>
        <taxon>Panicum sect. Panicum</taxon>
    </lineage>
</organism>
<keyword evidence="9 15" id="KW-0560">Oxidoreductase</keyword>
<dbReference type="CDD" id="cd11043">
    <property type="entry name" value="CYP90-like"/>
    <property type="match status" value="1"/>
</dbReference>
<dbReference type="GO" id="GO:0005506">
    <property type="term" value="F:iron ion binding"/>
    <property type="evidence" value="ECO:0007669"/>
    <property type="project" value="InterPro"/>
</dbReference>
<dbReference type="PANTHER" id="PTHR24286">
    <property type="entry name" value="CYTOCHROME P450 26"/>
    <property type="match status" value="1"/>
</dbReference>
<dbReference type="GO" id="GO:0020037">
    <property type="term" value="F:heme binding"/>
    <property type="evidence" value="ECO:0007669"/>
    <property type="project" value="InterPro"/>
</dbReference>
<evidence type="ECO:0000256" key="4">
    <source>
        <dbReference type="ARBA" id="ARBA00010617"/>
    </source>
</evidence>
<evidence type="ECO:0000256" key="13">
    <source>
        <dbReference type="ARBA" id="ARBA00037910"/>
    </source>
</evidence>
<comment type="subcellular location">
    <subcellularLocation>
        <location evidence="2">Membrane</location>
        <topology evidence="2">Single-pass membrane protein</topology>
    </subcellularLocation>
</comment>
<dbReference type="InterPro" id="IPR017972">
    <property type="entry name" value="Cyt_P450_CS"/>
</dbReference>
<dbReference type="AlphaFoldDB" id="A0A2S3IPQ7"/>
<dbReference type="GO" id="GO:0016705">
    <property type="term" value="F:oxidoreductase activity, acting on paired donors, with incorporation or reduction of molecular oxygen"/>
    <property type="evidence" value="ECO:0007669"/>
    <property type="project" value="InterPro"/>
</dbReference>
<evidence type="ECO:0000313" key="16">
    <source>
        <dbReference type="EMBL" id="PAN49163.1"/>
    </source>
</evidence>
<dbReference type="Gene3D" id="1.10.630.10">
    <property type="entry name" value="Cytochrome P450"/>
    <property type="match status" value="1"/>
</dbReference>
<gene>
    <name evidence="16" type="ORF">PAHAL_9G430600</name>
</gene>
<feature type="binding site" description="axial binding residue" evidence="14">
    <location>
        <position position="450"/>
    </location>
    <ligand>
        <name>heme</name>
        <dbReference type="ChEBI" id="CHEBI:30413"/>
    </ligand>
    <ligandPart>
        <name>Fe</name>
        <dbReference type="ChEBI" id="CHEBI:18248"/>
    </ligandPart>
</feature>
<dbReference type="EMBL" id="CM008054">
    <property type="protein sequence ID" value="PAN49163.1"/>
    <property type="molecule type" value="Genomic_DNA"/>
</dbReference>
<evidence type="ECO:0000256" key="1">
    <source>
        <dbReference type="ARBA" id="ARBA00001971"/>
    </source>
</evidence>
<evidence type="ECO:0000256" key="6">
    <source>
        <dbReference type="ARBA" id="ARBA00022692"/>
    </source>
</evidence>
<comment type="pathway">
    <text evidence="3">Hormone biosynthesis.</text>
</comment>
<sequence>MDASTTLFVAVSAIIFLAVALKQLLSGLTLTPQLKNERAAARLPPGSTGLPLLGDMLRLISAYRLPNPDLFIHERIVARHGAMSTTHLLGERAVFSADPSFNRLVLSGDGRVVDTSYPSSVTTLLGARSVLVTRGPTHKGLHALALARLGYPALPPLVARVDRLVLAAVAQWEPAGAAVRLVDEARKIAMSVNVHLLGIEPGPWSESLRREFNAISDGFVSLPFPLASLLPFTTYGKALKARKNVALALQEVVRKRMDEKAMDAGADGETAAGKKGKKDMVDLLLEADGGSFSMEQMVDFCVNLLAAGYDTTSLTMTLAVKFLTETPTALAQLREEHDSIRKGKGENQSLEWSDYQSMAFTQCVINETLRVGNIVNGVLRRANTDIHFKDYIVPKGYKIFVSFGAVHLSSEHYENARTFHPWRWQSKNSKVQDVPASNLFTPFGGGPRQCPGNELARVVISVFLHHLVTRFSWDEAEEDKVVFFPTTRTLKGYPINVRLRSGSIS</sequence>
<dbReference type="Gramene" id="PAN49163">
    <property type="protein sequence ID" value="PAN49163"/>
    <property type="gene ID" value="PAHAL_9G430600"/>
</dbReference>
<dbReference type="PRINTS" id="PR00463">
    <property type="entry name" value="EP450I"/>
</dbReference>
<dbReference type="GO" id="GO:0016132">
    <property type="term" value="P:brassinosteroid biosynthetic process"/>
    <property type="evidence" value="ECO:0007669"/>
    <property type="project" value="TreeGrafter"/>
</dbReference>
<evidence type="ECO:0000256" key="7">
    <source>
        <dbReference type="ARBA" id="ARBA00022723"/>
    </source>
</evidence>
<keyword evidence="7 14" id="KW-0479">Metal-binding</keyword>
<accession>A0A2S3IPQ7</accession>
<keyword evidence="11 15" id="KW-0503">Monooxygenase</keyword>
<evidence type="ECO:0000256" key="2">
    <source>
        <dbReference type="ARBA" id="ARBA00004167"/>
    </source>
</evidence>
<dbReference type="Proteomes" id="UP000243499">
    <property type="component" value="Chromosome 9"/>
</dbReference>
<dbReference type="PANTHER" id="PTHR24286:SF44">
    <property type="entry name" value="3BETA,22ALPHA-DIHYDROXYSTEROID 3-DEHYDROGENASE"/>
    <property type="match status" value="1"/>
</dbReference>
<comment type="cofactor">
    <cofactor evidence="1 14">
        <name>heme</name>
        <dbReference type="ChEBI" id="CHEBI:30413"/>
    </cofactor>
</comment>
<dbReference type="PROSITE" id="PS00086">
    <property type="entry name" value="CYTOCHROME_P450"/>
    <property type="match status" value="1"/>
</dbReference>